<dbReference type="Pfam" id="PF13460">
    <property type="entry name" value="NAD_binding_10"/>
    <property type="match status" value="1"/>
</dbReference>
<dbReference type="InterPro" id="IPR036291">
    <property type="entry name" value="NAD(P)-bd_dom_sf"/>
</dbReference>
<dbReference type="PANTHER" id="PTHR43355:SF2">
    <property type="entry name" value="FLAVIN REDUCTASE (NADPH)"/>
    <property type="match status" value="1"/>
</dbReference>
<dbReference type="AlphaFoldDB" id="A0A6S5TWY8"/>
<dbReference type="InterPro" id="IPR016040">
    <property type="entry name" value="NAD(P)-bd_dom"/>
</dbReference>
<dbReference type="GeneID" id="93545700"/>
<dbReference type="PANTHER" id="PTHR43355">
    <property type="entry name" value="FLAVIN REDUCTASE (NADPH)"/>
    <property type="match status" value="1"/>
</dbReference>
<dbReference type="InterPro" id="IPR051606">
    <property type="entry name" value="Polyketide_Oxido-like"/>
</dbReference>
<dbReference type="SUPFAM" id="SSF51735">
    <property type="entry name" value="NAD(P)-binding Rossmann-fold domains"/>
    <property type="match status" value="1"/>
</dbReference>
<dbReference type="RefSeq" id="WP_102081802.1">
    <property type="nucleotide sequence ID" value="NZ_AP022227.1"/>
</dbReference>
<gene>
    <name evidence="2" type="ORF">WP8W18C01_40870</name>
</gene>
<dbReference type="GO" id="GO:0016646">
    <property type="term" value="F:oxidoreductase activity, acting on the CH-NH group of donors, NAD or NADP as acceptor"/>
    <property type="evidence" value="ECO:0007669"/>
    <property type="project" value="TreeGrafter"/>
</dbReference>
<dbReference type="CDD" id="cd05244">
    <property type="entry name" value="BVR-B_like_SDR_a"/>
    <property type="match status" value="1"/>
</dbReference>
<dbReference type="EMBL" id="AP022227">
    <property type="protein sequence ID" value="BBT41746.1"/>
    <property type="molecule type" value="Genomic_DNA"/>
</dbReference>
<accession>A0A6S5TWY8</accession>
<sequence length="204" mass="21554">MSKIAIIGATGRAGSQLLEEALRRGHQVVAIARDPSKLDGREGVTAKALDAKDSAALQAAVAGTDAVLSAAHFATIEPQAIIEPVKRAGVARLLVVGGAGSLLLPSGQRVIDSPDFPEAYKAEASAGVRFLDALRQTSGLDWTFLSPSAEFVEGARSGHYRLGKDQLLIGADGRSWITFADYAIAMIDELEKPAHSRERFTVGY</sequence>
<organism evidence="2 3">
    <name type="scientific">Pseudomonas putida</name>
    <name type="common">Arthrobacter siderocapsulatus</name>
    <dbReference type="NCBI Taxonomy" id="303"/>
    <lineage>
        <taxon>Bacteria</taxon>
        <taxon>Pseudomonadati</taxon>
        <taxon>Pseudomonadota</taxon>
        <taxon>Gammaproteobacteria</taxon>
        <taxon>Pseudomonadales</taxon>
        <taxon>Pseudomonadaceae</taxon>
        <taxon>Pseudomonas</taxon>
    </lineage>
</organism>
<evidence type="ECO:0000259" key="1">
    <source>
        <dbReference type="Pfam" id="PF13460"/>
    </source>
</evidence>
<proteinExistence type="predicted"/>
<evidence type="ECO:0000313" key="3">
    <source>
        <dbReference type="Proteomes" id="UP000515680"/>
    </source>
</evidence>
<evidence type="ECO:0000313" key="2">
    <source>
        <dbReference type="EMBL" id="BBT41746.1"/>
    </source>
</evidence>
<protein>
    <submittedName>
        <fullName evidence="2">3-beta hydroxysteroid dehydrogenase</fullName>
    </submittedName>
</protein>
<dbReference type="Gene3D" id="3.40.50.720">
    <property type="entry name" value="NAD(P)-binding Rossmann-like Domain"/>
    <property type="match status" value="1"/>
</dbReference>
<feature type="domain" description="NAD(P)-binding" evidence="1">
    <location>
        <begin position="8"/>
        <end position="188"/>
    </location>
</feature>
<reference evidence="2 3" key="1">
    <citation type="submission" date="2019-12" db="EMBL/GenBank/DDBJ databases">
        <title>complete genome sequences of Pseudomonas putida str. WP8-W18-CRE-01 isolated from wastewater treatment plant effluent.</title>
        <authorList>
            <person name="Sekizuka T."/>
            <person name="Itokawa K."/>
            <person name="Yatsu K."/>
            <person name="Inamine Y."/>
            <person name="Kuroda M."/>
        </authorList>
    </citation>
    <scope>NUCLEOTIDE SEQUENCE [LARGE SCALE GENOMIC DNA]</scope>
    <source>
        <strain evidence="2 3">WP8-W18-CRE-01</strain>
    </source>
</reference>
<name>A0A6S5TWY8_PSEPU</name>
<dbReference type="Proteomes" id="UP000515680">
    <property type="component" value="Chromosome"/>
</dbReference>